<dbReference type="PIRSF" id="PIRSF036431">
    <property type="entry name" value="STHK_DctB"/>
    <property type="match status" value="1"/>
</dbReference>
<evidence type="ECO:0000256" key="2">
    <source>
        <dbReference type="ARBA" id="ARBA00004651"/>
    </source>
</evidence>
<keyword evidence="6" id="KW-0808">Transferase</keyword>
<evidence type="ECO:0000256" key="13">
    <source>
        <dbReference type="ARBA" id="ARBA00023136"/>
    </source>
</evidence>
<proteinExistence type="predicted"/>
<dbReference type="SUPFAM" id="SSF47384">
    <property type="entry name" value="Homodimeric domain of signal transducing histidine kinase"/>
    <property type="match status" value="1"/>
</dbReference>
<dbReference type="SUPFAM" id="SSF103190">
    <property type="entry name" value="Sensory domain-like"/>
    <property type="match status" value="1"/>
</dbReference>
<feature type="signal peptide" evidence="16">
    <location>
        <begin position="1"/>
        <end position="24"/>
    </location>
</feature>
<dbReference type="CDD" id="cd12914">
    <property type="entry name" value="PDC1_DGC_like"/>
    <property type="match status" value="1"/>
</dbReference>
<comment type="caution">
    <text evidence="18">The sequence shown here is derived from an EMBL/GenBank/DDBJ whole genome shotgun (WGS) entry which is preliminary data.</text>
</comment>
<evidence type="ECO:0000256" key="15">
    <source>
        <dbReference type="SAM" id="Phobius"/>
    </source>
</evidence>
<evidence type="ECO:0000313" key="19">
    <source>
        <dbReference type="Proteomes" id="UP001597302"/>
    </source>
</evidence>
<dbReference type="Gene3D" id="3.30.450.20">
    <property type="entry name" value="PAS domain"/>
    <property type="match status" value="2"/>
</dbReference>
<dbReference type="InterPro" id="IPR036097">
    <property type="entry name" value="HisK_dim/P_sf"/>
</dbReference>
<dbReference type="SUPFAM" id="SSF55874">
    <property type="entry name" value="ATPase domain of HSP90 chaperone/DNA topoisomerase II/histidine kinase"/>
    <property type="match status" value="1"/>
</dbReference>
<dbReference type="Proteomes" id="UP001597302">
    <property type="component" value="Unassembled WGS sequence"/>
</dbReference>
<evidence type="ECO:0000313" key="18">
    <source>
        <dbReference type="EMBL" id="MFD1482904.1"/>
    </source>
</evidence>
<dbReference type="InterPro" id="IPR004358">
    <property type="entry name" value="Sig_transdc_His_kin-like_C"/>
</dbReference>
<dbReference type="Pfam" id="PF00512">
    <property type="entry name" value="HisKA"/>
    <property type="match status" value="1"/>
</dbReference>
<keyword evidence="16" id="KW-0732">Signal</keyword>
<dbReference type="InterPro" id="IPR005467">
    <property type="entry name" value="His_kinase_dom"/>
</dbReference>
<dbReference type="InterPro" id="IPR029151">
    <property type="entry name" value="Sensor-like_sf"/>
</dbReference>
<dbReference type="Gene3D" id="1.10.287.130">
    <property type="match status" value="1"/>
</dbReference>
<dbReference type="PRINTS" id="PR00344">
    <property type="entry name" value="BCTRLSENSOR"/>
</dbReference>
<evidence type="ECO:0000256" key="14">
    <source>
        <dbReference type="SAM" id="Coils"/>
    </source>
</evidence>
<evidence type="ECO:0000256" key="1">
    <source>
        <dbReference type="ARBA" id="ARBA00000085"/>
    </source>
</evidence>
<keyword evidence="7 15" id="KW-0812">Transmembrane</keyword>
<reference evidence="19" key="1">
    <citation type="journal article" date="2019" name="Int. J. Syst. Evol. Microbiol.">
        <title>The Global Catalogue of Microorganisms (GCM) 10K type strain sequencing project: providing services to taxonomists for standard genome sequencing and annotation.</title>
        <authorList>
            <consortium name="The Broad Institute Genomics Platform"/>
            <consortium name="The Broad Institute Genome Sequencing Center for Infectious Disease"/>
            <person name="Wu L."/>
            <person name="Ma J."/>
        </authorList>
    </citation>
    <scope>NUCLEOTIDE SEQUENCE [LARGE SCALE GENOMIC DNA]</scope>
    <source>
        <strain evidence="19">CCM 8875</strain>
    </source>
</reference>
<keyword evidence="12" id="KW-0902">Two-component regulatory system</keyword>
<evidence type="ECO:0000256" key="5">
    <source>
        <dbReference type="ARBA" id="ARBA00022553"/>
    </source>
</evidence>
<evidence type="ECO:0000256" key="12">
    <source>
        <dbReference type="ARBA" id="ARBA00023012"/>
    </source>
</evidence>
<dbReference type="PANTHER" id="PTHR43065:SF46">
    <property type="entry name" value="C4-DICARBOXYLATE TRANSPORT SENSOR PROTEIN DCTB"/>
    <property type="match status" value="1"/>
</dbReference>
<dbReference type="InterPro" id="IPR003661">
    <property type="entry name" value="HisK_dim/P_dom"/>
</dbReference>
<dbReference type="SMART" id="SM00388">
    <property type="entry name" value="HisKA"/>
    <property type="match status" value="1"/>
</dbReference>
<dbReference type="RefSeq" id="WP_131572511.1">
    <property type="nucleotide sequence ID" value="NZ_CBCSAJ010000001.1"/>
</dbReference>
<evidence type="ECO:0000256" key="6">
    <source>
        <dbReference type="ARBA" id="ARBA00022679"/>
    </source>
</evidence>
<dbReference type="PROSITE" id="PS50109">
    <property type="entry name" value="HIS_KIN"/>
    <property type="match status" value="1"/>
</dbReference>
<organism evidence="18 19">
    <name type="scientific">Paracoccus nototheniae</name>
    <dbReference type="NCBI Taxonomy" id="2489002"/>
    <lineage>
        <taxon>Bacteria</taxon>
        <taxon>Pseudomonadati</taxon>
        <taxon>Pseudomonadota</taxon>
        <taxon>Alphaproteobacteria</taxon>
        <taxon>Rhodobacterales</taxon>
        <taxon>Paracoccaceae</taxon>
        <taxon>Paracoccus</taxon>
    </lineage>
</organism>
<evidence type="ECO:0000256" key="16">
    <source>
        <dbReference type="SAM" id="SignalP"/>
    </source>
</evidence>
<evidence type="ECO:0000256" key="3">
    <source>
        <dbReference type="ARBA" id="ARBA00012438"/>
    </source>
</evidence>
<sequence length="607" mass="65586">MNVKKRHLALVAAGLALILAIWQADRLAQTHALQQGQERAETALSLTENALGGYLARYQAIPQLLAGLEAVRDLASHPDDPARRGAINRLLDQRNALLESSDIYLMRPDGLTIAASNHAQPQSFVGQRFDYRPYFTQALQGQPGRFFGLGTTSGVRGYYFSAPVHDAQGRIAAVIAVKIALDAVEASWRARDLRIFVTDPDGVLFMASRADWRYRVIMPDAGDWRARMDPTQRYDGQTIRPLTRSDSVSDAVRLTQIADDQGRREYIAVSRPMPEAGWTVHVLLDTAELRSQAQMVVLLLILLGCVLGAGALILGQRRARIAERLAMQIHATAELERRVDERTADLARMNRRLQAEIAERRATEAELRAAQDSLVQVGKLAALGQMSAALSHEINQPLAAARNYADSAAILIERGDSPRARDNVRQIVALLDRISAIGKHLRNAARKPGDRLGPVALAPLLVETRMILACRLAATDAELLLDLPADLPPVLAGPTRLQQVLVNLLGNAIDAVSGAPDRRIILTAHAGDGTVTITVRDHGPGVPTALAGRIFDPFFTTKGPGAGMGLGLSISATIVRDLGGQISCEDGGPGALFRVCLPVAQSDRVAA</sequence>
<dbReference type="Pfam" id="PF02743">
    <property type="entry name" value="dCache_1"/>
    <property type="match status" value="1"/>
</dbReference>
<dbReference type="Gene3D" id="3.30.565.10">
    <property type="entry name" value="Histidine kinase-like ATPase, C-terminal domain"/>
    <property type="match status" value="1"/>
</dbReference>
<dbReference type="PANTHER" id="PTHR43065">
    <property type="entry name" value="SENSOR HISTIDINE KINASE"/>
    <property type="match status" value="1"/>
</dbReference>
<dbReference type="InterPro" id="IPR033479">
    <property type="entry name" value="dCache_1"/>
</dbReference>
<comment type="subcellular location">
    <subcellularLocation>
        <location evidence="2">Cell membrane</location>
        <topology evidence="2">Multi-pass membrane protein</topology>
    </subcellularLocation>
</comment>
<gene>
    <name evidence="18" type="ORF">ACFQ5P_16525</name>
</gene>
<evidence type="ECO:0000259" key="17">
    <source>
        <dbReference type="PROSITE" id="PS50109"/>
    </source>
</evidence>
<keyword evidence="5" id="KW-0597">Phosphoprotein</keyword>
<evidence type="ECO:0000256" key="8">
    <source>
        <dbReference type="ARBA" id="ARBA00022741"/>
    </source>
</evidence>
<keyword evidence="9" id="KW-0418">Kinase</keyword>
<accession>A0ABW4DYU1</accession>
<evidence type="ECO:0000256" key="4">
    <source>
        <dbReference type="ARBA" id="ARBA00022475"/>
    </source>
</evidence>
<keyword evidence="13 15" id="KW-0472">Membrane</keyword>
<evidence type="ECO:0000256" key="11">
    <source>
        <dbReference type="ARBA" id="ARBA00022989"/>
    </source>
</evidence>
<feature type="domain" description="Histidine kinase" evidence="17">
    <location>
        <begin position="389"/>
        <end position="601"/>
    </location>
</feature>
<evidence type="ECO:0000256" key="9">
    <source>
        <dbReference type="ARBA" id="ARBA00022777"/>
    </source>
</evidence>
<keyword evidence="10 18" id="KW-0067">ATP-binding</keyword>
<name>A0ABW4DYU1_9RHOB</name>
<feature type="transmembrane region" description="Helical" evidence="15">
    <location>
        <begin position="295"/>
        <end position="315"/>
    </location>
</feature>
<dbReference type="EMBL" id="JBHTOQ010000036">
    <property type="protein sequence ID" value="MFD1482904.1"/>
    <property type="molecule type" value="Genomic_DNA"/>
</dbReference>
<dbReference type="GO" id="GO:0005524">
    <property type="term" value="F:ATP binding"/>
    <property type="evidence" value="ECO:0007669"/>
    <property type="project" value="UniProtKB-KW"/>
</dbReference>
<feature type="coiled-coil region" evidence="14">
    <location>
        <begin position="332"/>
        <end position="373"/>
    </location>
</feature>
<dbReference type="CDD" id="cd00082">
    <property type="entry name" value="HisKA"/>
    <property type="match status" value="1"/>
</dbReference>
<dbReference type="InterPro" id="IPR017055">
    <property type="entry name" value="Sig_transdc_His_kinase_DctB"/>
</dbReference>
<feature type="chain" id="PRO_5046675964" description="histidine kinase" evidence="16">
    <location>
        <begin position="25"/>
        <end position="607"/>
    </location>
</feature>
<protein>
    <recommendedName>
        <fullName evidence="3">histidine kinase</fullName>
        <ecNumber evidence="3">2.7.13.3</ecNumber>
    </recommendedName>
</protein>
<dbReference type="InterPro" id="IPR003594">
    <property type="entry name" value="HATPase_dom"/>
</dbReference>
<evidence type="ECO:0000256" key="10">
    <source>
        <dbReference type="ARBA" id="ARBA00022840"/>
    </source>
</evidence>
<dbReference type="EC" id="2.7.13.3" evidence="3"/>
<keyword evidence="14" id="KW-0175">Coiled coil</keyword>
<keyword evidence="11 15" id="KW-1133">Transmembrane helix</keyword>
<keyword evidence="19" id="KW-1185">Reference proteome</keyword>
<dbReference type="Pfam" id="PF02518">
    <property type="entry name" value="HATPase_c"/>
    <property type="match status" value="1"/>
</dbReference>
<keyword evidence="4" id="KW-1003">Cell membrane</keyword>
<dbReference type="InterPro" id="IPR036890">
    <property type="entry name" value="HATPase_C_sf"/>
</dbReference>
<keyword evidence="8" id="KW-0547">Nucleotide-binding</keyword>
<comment type="catalytic activity">
    <reaction evidence="1">
        <text>ATP + protein L-histidine = ADP + protein N-phospho-L-histidine.</text>
        <dbReference type="EC" id="2.7.13.3"/>
    </reaction>
</comment>
<dbReference type="SMART" id="SM00387">
    <property type="entry name" value="HATPase_c"/>
    <property type="match status" value="1"/>
</dbReference>
<evidence type="ECO:0000256" key="7">
    <source>
        <dbReference type="ARBA" id="ARBA00022692"/>
    </source>
</evidence>